<organism evidence="2 3">
    <name type="scientific">Kitasatospora misakiensis</name>
    <dbReference type="NCBI Taxonomy" id="67330"/>
    <lineage>
        <taxon>Bacteria</taxon>
        <taxon>Bacillati</taxon>
        <taxon>Actinomycetota</taxon>
        <taxon>Actinomycetes</taxon>
        <taxon>Kitasatosporales</taxon>
        <taxon>Streptomycetaceae</taxon>
        <taxon>Kitasatospora</taxon>
    </lineage>
</organism>
<dbReference type="Proteomes" id="UP001595975">
    <property type="component" value="Unassembled WGS sequence"/>
</dbReference>
<reference evidence="3" key="1">
    <citation type="journal article" date="2019" name="Int. J. Syst. Evol. Microbiol.">
        <title>The Global Catalogue of Microorganisms (GCM) 10K type strain sequencing project: providing services to taxonomists for standard genome sequencing and annotation.</title>
        <authorList>
            <consortium name="The Broad Institute Genomics Platform"/>
            <consortium name="The Broad Institute Genome Sequencing Center for Infectious Disease"/>
            <person name="Wu L."/>
            <person name="Ma J."/>
        </authorList>
    </citation>
    <scope>NUCLEOTIDE SEQUENCE [LARGE SCALE GENOMIC DNA]</scope>
    <source>
        <strain evidence="3">CGMCC 4.1437</strain>
    </source>
</reference>
<feature type="region of interest" description="Disordered" evidence="1">
    <location>
        <begin position="122"/>
        <end position="155"/>
    </location>
</feature>
<comment type="caution">
    <text evidence="2">The sequence shown here is derived from an EMBL/GenBank/DDBJ whole genome shotgun (WGS) entry which is preliminary data.</text>
</comment>
<sequence length="155" mass="16208">MRVPPVERAARAVTAALLRAACYELPAEEAHERSEEWAAECDAIVAHHEGASVTGAVALVRFGLGLVRGYRLGPDAPGRERGSISVGAALVIGPLAGTAVALLQGDWDLALVGALVTGGASYGSRNLPESPTDRYRDAEAEQRGGRARPRVEGEK</sequence>
<evidence type="ECO:0000313" key="2">
    <source>
        <dbReference type="EMBL" id="MFC5664633.1"/>
    </source>
</evidence>
<dbReference type="RefSeq" id="WP_380226329.1">
    <property type="nucleotide sequence ID" value="NZ_JBHSOF010000019.1"/>
</dbReference>
<accession>A0ABW0X276</accession>
<feature type="compositionally biased region" description="Basic and acidic residues" evidence="1">
    <location>
        <begin position="131"/>
        <end position="155"/>
    </location>
</feature>
<gene>
    <name evidence="2" type="ORF">ACFP3U_16765</name>
</gene>
<protein>
    <submittedName>
        <fullName evidence="2">Uncharacterized protein</fullName>
    </submittedName>
</protein>
<evidence type="ECO:0000313" key="3">
    <source>
        <dbReference type="Proteomes" id="UP001595975"/>
    </source>
</evidence>
<proteinExistence type="predicted"/>
<dbReference type="EMBL" id="JBHSOF010000019">
    <property type="protein sequence ID" value="MFC5664633.1"/>
    <property type="molecule type" value="Genomic_DNA"/>
</dbReference>
<evidence type="ECO:0000256" key="1">
    <source>
        <dbReference type="SAM" id="MobiDB-lite"/>
    </source>
</evidence>
<name>A0ABW0X276_9ACTN</name>
<keyword evidence="3" id="KW-1185">Reference proteome</keyword>